<feature type="compositionally biased region" description="Low complexity" evidence="1">
    <location>
        <begin position="522"/>
        <end position="533"/>
    </location>
</feature>
<evidence type="ECO:0000256" key="1">
    <source>
        <dbReference type="SAM" id="MobiDB-lite"/>
    </source>
</evidence>
<feature type="region of interest" description="Disordered" evidence="1">
    <location>
        <begin position="1"/>
        <end position="21"/>
    </location>
</feature>
<feature type="compositionally biased region" description="Polar residues" evidence="1">
    <location>
        <begin position="458"/>
        <end position="487"/>
    </location>
</feature>
<feature type="region of interest" description="Disordered" evidence="1">
    <location>
        <begin position="449"/>
        <end position="540"/>
    </location>
</feature>
<name>A0AAJ1FVE8_PANAN</name>
<evidence type="ECO:0000313" key="2">
    <source>
        <dbReference type="EMBL" id="MCW0343423.1"/>
    </source>
</evidence>
<reference evidence="2" key="1">
    <citation type="submission" date="2022-06" db="EMBL/GenBank/DDBJ databases">
        <title>Dynamics of rice microbiomes reveals core vertical transmitted seed endophytes.</title>
        <authorList>
            <person name="Liao K."/>
            <person name="Zhang X."/>
        </authorList>
    </citation>
    <scope>NUCLEOTIDE SEQUENCE</scope>
    <source>
        <strain evidence="2">JT1-17</strain>
    </source>
</reference>
<sequence>MAAGGVGSSVGGAAGDNGSSGGGGQYGGRTGGLFGGTVSGVGLGGAGYNSSDLARAQAFARDSGVVGTVTRNGVTYGTDRNGNIVANVSSASGSALAAALQAAVNGTSLSGNYGSGGNNGNSNGGNGGTFASGFAGLTYQDVQNRINQINQQLQNPRFTGFDKVVAQASLYALQNEAKQREQAGFTSGLVGQRAAGQQQGDNGAAAAEAARQAEAARVAEQQRQQRIQAETAQRQSLQQQLGSTDSIEATRDLVNQINGLGSEADNAAALNKSLLDSANARLSLQTEAQKNNAIGSAQSAQQAQSASAVTGPNTALYSSKISQAVGTPISLSDQQANADEAARMGGYNDTSSFGKIRSVARAALGGLGVGGPVGGLLSGAAAVYSNFISDRQNASSRALTTGSAASKAGIGDVLAGMVKGGLTGAALGPFGALAGLVAGGAMASGTAPTADDLKGVNPLNNGVTQDKSSYGPGQTLANGQRIGQGNANDYKPGSLGSVFAGGGYNPAPVNPAPSTGSGGTTSPGSSTGTGNNGIDDRNKAGQSAFSSFIDDLRKRQMNNLLYTNAGWNGTSGTSLLGRVSGSQGAIGGLSGQVISQYGGGRSLLGGAWSF</sequence>
<feature type="region of interest" description="Disordered" evidence="1">
    <location>
        <begin position="215"/>
        <end position="244"/>
    </location>
</feature>
<evidence type="ECO:0000313" key="3">
    <source>
        <dbReference type="Proteomes" id="UP001208888"/>
    </source>
</evidence>
<proteinExistence type="predicted"/>
<dbReference type="EMBL" id="JANFVX010000004">
    <property type="protein sequence ID" value="MCW0343423.1"/>
    <property type="molecule type" value="Genomic_DNA"/>
</dbReference>
<organism evidence="2 3">
    <name type="scientific">Pantoea ananas</name>
    <name type="common">Erwinia uredovora</name>
    <dbReference type="NCBI Taxonomy" id="553"/>
    <lineage>
        <taxon>Bacteria</taxon>
        <taxon>Pseudomonadati</taxon>
        <taxon>Pseudomonadota</taxon>
        <taxon>Gammaproteobacteria</taxon>
        <taxon>Enterobacterales</taxon>
        <taxon>Erwiniaceae</taxon>
        <taxon>Pantoea</taxon>
    </lineage>
</organism>
<feature type="compositionally biased region" description="Low complexity" evidence="1">
    <location>
        <begin position="215"/>
        <end position="235"/>
    </location>
</feature>
<dbReference type="Proteomes" id="UP001208888">
    <property type="component" value="Unassembled WGS sequence"/>
</dbReference>
<dbReference type="RefSeq" id="WP_264271964.1">
    <property type="nucleotide sequence ID" value="NZ_JANFVX010000004.1"/>
</dbReference>
<gene>
    <name evidence="2" type="ORF">NB703_001516</name>
</gene>
<protein>
    <submittedName>
        <fullName evidence="2">Uncharacterized protein</fullName>
    </submittedName>
</protein>
<dbReference type="AlphaFoldDB" id="A0AAJ1FVE8"/>
<comment type="caution">
    <text evidence="2">The sequence shown here is derived from an EMBL/GenBank/DDBJ whole genome shotgun (WGS) entry which is preliminary data.</text>
</comment>
<accession>A0AAJ1FVE8</accession>